<evidence type="ECO:0000256" key="3">
    <source>
        <dbReference type="ARBA" id="ARBA00022692"/>
    </source>
</evidence>
<proteinExistence type="inferred from homology"/>
<dbReference type="eggNOG" id="ENOG502QUJ9">
    <property type="taxonomic scope" value="Eukaryota"/>
</dbReference>
<keyword evidence="3 6" id="KW-0812">Transmembrane</keyword>
<evidence type="ECO:0000313" key="9">
    <source>
        <dbReference type="RefSeq" id="XP_010270664.2"/>
    </source>
</evidence>
<protein>
    <submittedName>
        <fullName evidence="9">UPF0496 protein At3g19330-like isoform X1</fullName>
    </submittedName>
</protein>
<feature type="chain" id="PRO_5010564430" evidence="7">
    <location>
        <begin position="34"/>
        <end position="462"/>
    </location>
</feature>
<accession>A0A1U8ARV8</accession>
<dbReference type="Pfam" id="PF05055">
    <property type="entry name" value="DUF677"/>
    <property type="match status" value="1"/>
</dbReference>
<dbReference type="GeneID" id="104606925"/>
<keyword evidence="5 6" id="KW-0472">Membrane</keyword>
<dbReference type="PANTHER" id="PTHR31113:SF5">
    <property type="entry name" value="OS04G0405700 PROTEIN"/>
    <property type="match status" value="1"/>
</dbReference>
<name>A0A1U8ARV8_NELNU</name>
<keyword evidence="8" id="KW-1185">Reference proteome</keyword>
<dbReference type="PANTHER" id="PTHR31113">
    <property type="entry name" value="UPF0496 PROTEIN 3-RELATED"/>
    <property type="match status" value="1"/>
</dbReference>
<comment type="similarity">
    <text evidence="2">Belongs to the UPF0496 family.</text>
</comment>
<dbReference type="AlphaFoldDB" id="A0A1U8ARV8"/>
<dbReference type="OrthoDB" id="1932397at2759"/>
<keyword evidence="4 6" id="KW-1133">Transmembrane helix</keyword>
<dbReference type="OMA" id="HEIWAKI"/>
<sequence>MHSKPMEWENDGSAQAVLTSLLLSLNTLPSAAARSILFICFIPSSPPQPIIISANQSVHCILLVTCSTYCAADALSLQLLSSNLLMTLVRIYTMAIETLDASREEVQIFSAQPSPTVNLTSEYILSLQTNSYNEIWSKIHVQDGSQVECVQQEEPVSSSHIVAQLLQPDRASVEVALHRARPSNLTKLVSAYFDNSEHTSHLCLLLQRSIDLARSHYAPLGDLIDILPLSSSECGSLSQAQCDWAFGILRNFNSLENPFPHPNSDNFRNMRHCFSQLKLQLDCHLHKSRRKVRLIRRATTGSALCLIGTTIGVVLAAVVIAAHAFAALVAGALFVLLPNKVTKKELKHIAQLDATAKGTFVLNNFLDTIDRLVARLHAAIESDKFLISLGLERGKDSFLIQEVVKQLRKNQPNFLHQLNDLEEHLCLYFTTINKARCYRSIDHLSPSCFLKSPKAGQGKLIN</sequence>
<reference evidence="9" key="1">
    <citation type="submission" date="2025-08" db="UniProtKB">
        <authorList>
            <consortium name="RefSeq"/>
        </authorList>
    </citation>
    <scope>IDENTIFICATION</scope>
</reference>
<dbReference type="Proteomes" id="UP000189703">
    <property type="component" value="Unplaced"/>
</dbReference>
<evidence type="ECO:0000256" key="2">
    <source>
        <dbReference type="ARBA" id="ARBA00009074"/>
    </source>
</evidence>
<evidence type="ECO:0000256" key="5">
    <source>
        <dbReference type="ARBA" id="ARBA00023136"/>
    </source>
</evidence>
<dbReference type="InterPro" id="IPR007749">
    <property type="entry name" value="DUF677"/>
</dbReference>
<evidence type="ECO:0000256" key="4">
    <source>
        <dbReference type="ARBA" id="ARBA00022989"/>
    </source>
</evidence>
<organism evidence="8 9">
    <name type="scientific">Nelumbo nucifera</name>
    <name type="common">Sacred lotus</name>
    <dbReference type="NCBI Taxonomy" id="4432"/>
    <lineage>
        <taxon>Eukaryota</taxon>
        <taxon>Viridiplantae</taxon>
        <taxon>Streptophyta</taxon>
        <taxon>Embryophyta</taxon>
        <taxon>Tracheophyta</taxon>
        <taxon>Spermatophyta</taxon>
        <taxon>Magnoliopsida</taxon>
        <taxon>Proteales</taxon>
        <taxon>Nelumbonaceae</taxon>
        <taxon>Nelumbo</taxon>
    </lineage>
</organism>
<dbReference type="RefSeq" id="XP_010270664.2">
    <property type="nucleotide sequence ID" value="XM_010272362.2"/>
</dbReference>
<gene>
    <name evidence="9" type="primary">LOC104606925</name>
</gene>
<evidence type="ECO:0000256" key="1">
    <source>
        <dbReference type="ARBA" id="ARBA00004370"/>
    </source>
</evidence>
<dbReference type="GO" id="GO:0016020">
    <property type="term" value="C:membrane"/>
    <property type="evidence" value="ECO:0007669"/>
    <property type="project" value="UniProtKB-SubCell"/>
</dbReference>
<feature type="transmembrane region" description="Helical" evidence="6">
    <location>
        <begin position="311"/>
        <end position="337"/>
    </location>
</feature>
<dbReference type="KEGG" id="nnu:104606925"/>
<evidence type="ECO:0000256" key="6">
    <source>
        <dbReference type="SAM" id="Phobius"/>
    </source>
</evidence>
<dbReference type="InParanoid" id="A0A1U8ARV8"/>
<evidence type="ECO:0000256" key="7">
    <source>
        <dbReference type="SAM" id="SignalP"/>
    </source>
</evidence>
<keyword evidence="7" id="KW-0732">Signal</keyword>
<feature type="signal peptide" evidence="7">
    <location>
        <begin position="1"/>
        <end position="33"/>
    </location>
</feature>
<dbReference type="STRING" id="4432.A0A1U8ARV8"/>
<evidence type="ECO:0000313" key="8">
    <source>
        <dbReference type="Proteomes" id="UP000189703"/>
    </source>
</evidence>
<dbReference type="FunCoup" id="A0A1U8ARV8">
    <property type="interactions" value="1025"/>
</dbReference>
<comment type="subcellular location">
    <subcellularLocation>
        <location evidence="1">Membrane</location>
    </subcellularLocation>
</comment>